<keyword evidence="7 16" id="KW-0963">Cytoplasm</keyword>
<comment type="pathway">
    <text evidence="4 16">Cofactor biosynthesis; coenzyme A biosynthesis; CoA from (R)-pantothenate: step 1/5.</text>
</comment>
<evidence type="ECO:0000256" key="13">
    <source>
        <dbReference type="ARBA" id="ARBA00022993"/>
    </source>
</evidence>
<comment type="subunit">
    <text evidence="5 16">Homodimer.</text>
</comment>
<evidence type="ECO:0000313" key="18">
    <source>
        <dbReference type="Proteomes" id="UP001199319"/>
    </source>
</evidence>
<keyword evidence="13 16" id="KW-0173">Coenzyme A biosynthesis</keyword>
<dbReference type="NCBIfam" id="TIGR00671">
    <property type="entry name" value="baf"/>
    <property type="match status" value="1"/>
</dbReference>
<dbReference type="GO" id="GO:0015937">
    <property type="term" value="P:coenzyme A biosynthetic process"/>
    <property type="evidence" value="ECO:0007669"/>
    <property type="project" value="UniProtKB-UniRule"/>
</dbReference>
<proteinExistence type="inferred from homology"/>
<comment type="caution">
    <text evidence="16">Lacks conserved residue(s) required for the propagation of feature annotation.</text>
</comment>
<keyword evidence="16" id="KW-0479">Metal-binding</keyword>
<dbReference type="GO" id="GO:0005737">
    <property type="term" value="C:cytoplasm"/>
    <property type="evidence" value="ECO:0007669"/>
    <property type="project" value="UniProtKB-SubCell"/>
</dbReference>
<keyword evidence="18" id="KW-1185">Reference proteome</keyword>
<evidence type="ECO:0000256" key="5">
    <source>
        <dbReference type="ARBA" id="ARBA00011738"/>
    </source>
</evidence>
<evidence type="ECO:0000256" key="16">
    <source>
        <dbReference type="HAMAP-Rule" id="MF_01274"/>
    </source>
</evidence>
<reference evidence="17" key="1">
    <citation type="submission" date="2021-10" db="EMBL/GenBank/DDBJ databases">
        <title>Anaerobic single-cell dispensing facilitates the cultivation of human gut bacteria.</title>
        <authorList>
            <person name="Afrizal A."/>
        </authorList>
    </citation>
    <scope>NUCLEOTIDE SEQUENCE</scope>
    <source>
        <strain evidence="17">CLA-AA-H272</strain>
    </source>
</reference>
<feature type="binding site" evidence="16">
    <location>
        <position position="185"/>
    </location>
    <ligand>
        <name>substrate</name>
    </ligand>
</feature>
<dbReference type="InterPro" id="IPR043129">
    <property type="entry name" value="ATPase_NBD"/>
</dbReference>
<sequence length="257" mass="28198">MLLAIDIGNSNISVGLFDQKRDLKFLSSIDTDSRKTADQISIDLMNIFSLYQYDLRDVSGAIFSSVVPPINFMMAKALTRLLGKPPMIVGPGVKTGLNIRMEIHNQLGADLVAGAVAALDKYPTPIIMIDMGTATTISYISSRRSYEGGLMFPGVRLSLDALSDHTAQLPDISLQHPKSLIGKNTEDCMRSGIVYGTAGMLDGVIDRIREVLPQGETPTIVATGSNAPVIVRYCRNKVLYDKYLLMEGLWDIYQKNH</sequence>
<comment type="similarity">
    <text evidence="14 16">Belongs to the type III pantothenate kinase family.</text>
</comment>
<keyword evidence="8 16" id="KW-0808">Transferase</keyword>
<comment type="catalytic activity">
    <reaction evidence="1 16">
        <text>(R)-pantothenate + ATP = (R)-4'-phosphopantothenate + ADP + H(+)</text>
        <dbReference type="Rhea" id="RHEA:16373"/>
        <dbReference type="ChEBI" id="CHEBI:10986"/>
        <dbReference type="ChEBI" id="CHEBI:15378"/>
        <dbReference type="ChEBI" id="CHEBI:29032"/>
        <dbReference type="ChEBI" id="CHEBI:30616"/>
        <dbReference type="ChEBI" id="CHEBI:456216"/>
        <dbReference type="EC" id="2.7.1.33"/>
    </reaction>
</comment>
<gene>
    <name evidence="16" type="primary">coaX</name>
    <name evidence="17" type="ORF">LKD37_06595</name>
</gene>
<name>A0AAE3AFS3_9FIRM</name>
<protein>
    <recommendedName>
        <fullName evidence="15 16">Type III pantothenate kinase</fullName>
        <ecNumber evidence="6 16">2.7.1.33</ecNumber>
    </recommendedName>
    <alternativeName>
        <fullName evidence="16">PanK-III</fullName>
    </alternativeName>
    <alternativeName>
        <fullName evidence="16">Pantothenic acid kinase</fullName>
    </alternativeName>
</protein>
<dbReference type="EC" id="2.7.1.33" evidence="6 16"/>
<evidence type="ECO:0000256" key="12">
    <source>
        <dbReference type="ARBA" id="ARBA00022958"/>
    </source>
</evidence>
<evidence type="ECO:0000256" key="6">
    <source>
        <dbReference type="ARBA" id="ARBA00012102"/>
    </source>
</evidence>
<dbReference type="Gene3D" id="3.30.420.40">
    <property type="match status" value="2"/>
</dbReference>
<comment type="function">
    <text evidence="16">Catalyzes the phosphorylation of pantothenate (Pan), the first step in CoA biosynthesis.</text>
</comment>
<dbReference type="SUPFAM" id="SSF53067">
    <property type="entry name" value="Actin-like ATPase domain"/>
    <property type="match status" value="2"/>
</dbReference>
<feature type="active site" description="Proton acceptor" evidence="16">
    <location>
        <position position="110"/>
    </location>
</feature>
<dbReference type="Pfam" id="PF03309">
    <property type="entry name" value="Pan_kinase"/>
    <property type="match status" value="1"/>
</dbReference>
<comment type="cofactor">
    <cofactor evidence="16">
        <name>NH4(+)</name>
        <dbReference type="ChEBI" id="CHEBI:28938"/>
    </cofactor>
    <cofactor evidence="16">
        <name>K(+)</name>
        <dbReference type="ChEBI" id="CHEBI:29103"/>
    </cofactor>
    <text evidence="16">A monovalent cation. Ammonium or potassium.</text>
</comment>
<evidence type="ECO:0000256" key="3">
    <source>
        <dbReference type="ARBA" id="ARBA00004496"/>
    </source>
</evidence>
<organism evidence="17 18">
    <name type="scientific">Brotocaccenecus cirricatena</name>
    <dbReference type="NCBI Taxonomy" id="3064195"/>
    <lineage>
        <taxon>Bacteria</taxon>
        <taxon>Bacillati</taxon>
        <taxon>Bacillota</taxon>
        <taxon>Clostridia</taxon>
        <taxon>Eubacteriales</taxon>
        <taxon>Oscillospiraceae</taxon>
        <taxon>Brotocaccenecus</taxon>
    </lineage>
</organism>
<accession>A0AAE3AFS3</accession>
<dbReference type="PANTHER" id="PTHR34265">
    <property type="entry name" value="TYPE III PANTOTHENATE KINASE"/>
    <property type="match status" value="1"/>
</dbReference>
<feature type="binding site" evidence="16">
    <location>
        <position position="130"/>
    </location>
    <ligand>
        <name>K(+)</name>
        <dbReference type="ChEBI" id="CHEBI:29103"/>
    </ligand>
</feature>
<dbReference type="EMBL" id="JAJEPW010000014">
    <property type="protein sequence ID" value="MCC2129188.1"/>
    <property type="molecule type" value="Genomic_DNA"/>
</dbReference>
<dbReference type="HAMAP" id="MF_01274">
    <property type="entry name" value="Pantothen_kinase_3"/>
    <property type="match status" value="1"/>
</dbReference>
<evidence type="ECO:0000256" key="15">
    <source>
        <dbReference type="ARBA" id="ARBA00040883"/>
    </source>
</evidence>
<feature type="binding site" evidence="16">
    <location>
        <begin position="108"/>
        <end position="111"/>
    </location>
    <ligand>
        <name>substrate</name>
    </ligand>
</feature>
<dbReference type="GO" id="GO:0046872">
    <property type="term" value="F:metal ion binding"/>
    <property type="evidence" value="ECO:0007669"/>
    <property type="project" value="UniProtKB-KW"/>
</dbReference>
<dbReference type="InterPro" id="IPR004619">
    <property type="entry name" value="Type_III_PanK"/>
</dbReference>
<dbReference type="CDD" id="cd24015">
    <property type="entry name" value="ASKHA_NBD_PanK-III"/>
    <property type="match status" value="1"/>
</dbReference>
<comment type="subcellular location">
    <subcellularLocation>
        <location evidence="3 16">Cytoplasm</location>
    </subcellularLocation>
</comment>
<dbReference type="PANTHER" id="PTHR34265:SF1">
    <property type="entry name" value="TYPE III PANTOTHENATE KINASE"/>
    <property type="match status" value="1"/>
</dbReference>
<evidence type="ECO:0000256" key="2">
    <source>
        <dbReference type="ARBA" id="ARBA00001958"/>
    </source>
</evidence>
<dbReference type="NCBIfam" id="NF009855">
    <property type="entry name" value="PRK13321.1"/>
    <property type="match status" value="1"/>
</dbReference>
<evidence type="ECO:0000256" key="4">
    <source>
        <dbReference type="ARBA" id="ARBA00005225"/>
    </source>
</evidence>
<evidence type="ECO:0000313" key="17">
    <source>
        <dbReference type="EMBL" id="MCC2129188.1"/>
    </source>
</evidence>
<comment type="cofactor">
    <cofactor evidence="2">
        <name>K(+)</name>
        <dbReference type="ChEBI" id="CHEBI:29103"/>
    </cofactor>
</comment>
<evidence type="ECO:0000256" key="1">
    <source>
        <dbReference type="ARBA" id="ARBA00001206"/>
    </source>
</evidence>
<dbReference type="AlphaFoldDB" id="A0AAE3AFS3"/>
<evidence type="ECO:0000256" key="7">
    <source>
        <dbReference type="ARBA" id="ARBA00022490"/>
    </source>
</evidence>
<evidence type="ECO:0000256" key="14">
    <source>
        <dbReference type="ARBA" id="ARBA00038036"/>
    </source>
</evidence>
<dbReference type="Proteomes" id="UP001199319">
    <property type="component" value="Unassembled WGS sequence"/>
</dbReference>
<evidence type="ECO:0000256" key="10">
    <source>
        <dbReference type="ARBA" id="ARBA00022777"/>
    </source>
</evidence>
<evidence type="ECO:0000256" key="9">
    <source>
        <dbReference type="ARBA" id="ARBA00022741"/>
    </source>
</evidence>
<dbReference type="RefSeq" id="WP_302928484.1">
    <property type="nucleotide sequence ID" value="NZ_JAJEPW010000014.1"/>
</dbReference>
<comment type="caution">
    <text evidence="17">The sequence shown here is derived from an EMBL/GenBank/DDBJ whole genome shotgun (WGS) entry which is preliminary data.</text>
</comment>
<keyword evidence="12 16" id="KW-0630">Potassium</keyword>
<feature type="binding site" evidence="16">
    <location>
        <begin position="6"/>
        <end position="13"/>
    </location>
    <ligand>
        <name>ATP</name>
        <dbReference type="ChEBI" id="CHEBI:30616"/>
    </ligand>
</feature>
<dbReference type="GO" id="GO:0005524">
    <property type="term" value="F:ATP binding"/>
    <property type="evidence" value="ECO:0007669"/>
    <property type="project" value="UniProtKB-UniRule"/>
</dbReference>
<dbReference type="GO" id="GO:0004594">
    <property type="term" value="F:pantothenate kinase activity"/>
    <property type="evidence" value="ECO:0007669"/>
    <property type="project" value="UniProtKB-UniRule"/>
</dbReference>
<keyword evidence="11 16" id="KW-0067">ATP-binding</keyword>
<keyword evidence="10 16" id="KW-0418">Kinase</keyword>
<evidence type="ECO:0000256" key="8">
    <source>
        <dbReference type="ARBA" id="ARBA00022679"/>
    </source>
</evidence>
<feature type="binding site" evidence="16">
    <location>
        <position position="133"/>
    </location>
    <ligand>
        <name>ATP</name>
        <dbReference type="ChEBI" id="CHEBI:30616"/>
    </ligand>
</feature>
<keyword evidence="9 16" id="KW-0547">Nucleotide-binding</keyword>
<evidence type="ECO:0000256" key="11">
    <source>
        <dbReference type="ARBA" id="ARBA00022840"/>
    </source>
</evidence>